<accession>X0XY10</accession>
<evidence type="ECO:0008006" key="2">
    <source>
        <dbReference type="Google" id="ProtNLM"/>
    </source>
</evidence>
<gene>
    <name evidence="1" type="ORF">S01H1_67645</name>
</gene>
<reference evidence="1" key="1">
    <citation type="journal article" date="2014" name="Front. Microbiol.">
        <title>High frequency of phylogenetically diverse reductive dehalogenase-homologous genes in deep subseafloor sedimentary metagenomes.</title>
        <authorList>
            <person name="Kawai M."/>
            <person name="Futagami T."/>
            <person name="Toyoda A."/>
            <person name="Takaki Y."/>
            <person name="Nishi S."/>
            <person name="Hori S."/>
            <person name="Arai W."/>
            <person name="Tsubouchi T."/>
            <person name="Morono Y."/>
            <person name="Uchiyama I."/>
            <person name="Ito T."/>
            <person name="Fujiyama A."/>
            <person name="Inagaki F."/>
            <person name="Takami H."/>
        </authorList>
    </citation>
    <scope>NUCLEOTIDE SEQUENCE</scope>
    <source>
        <strain evidence="1">Expedition CK06-06</strain>
    </source>
</reference>
<dbReference type="InterPro" id="IPR036237">
    <property type="entry name" value="Xyl_isomerase-like_sf"/>
</dbReference>
<organism evidence="1">
    <name type="scientific">marine sediment metagenome</name>
    <dbReference type="NCBI Taxonomy" id="412755"/>
    <lineage>
        <taxon>unclassified sequences</taxon>
        <taxon>metagenomes</taxon>
        <taxon>ecological metagenomes</taxon>
    </lineage>
</organism>
<proteinExistence type="predicted"/>
<comment type="caution">
    <text evidence="1">The sequence shown here is derived from an EMBL/GenBank/DDBJ whole genome shotgun (WGS) entry which is preliminary data.</text>
</comment>
<sequence>MAGLEKIEIGVQTFTYRNFNLVDTVAELQGTGITAAEVYGKHLGPDMSADEKSECKRILADGGIRVCGFGVAYVKDTDALKGPLDLIADLGGEYVSIDIDKDAIALQEKAVELAEEAGLLLALHNHGPGANYSTIDDV</sequence>
<dbReference type="Gene3D" id="3.20.20.150">
    <property type="entry name" value="Divalent-metal-dependent TIM barrel enzymes"/>
    <property type="match status" value="1"/>
</dbReference>
<dbReference type="EMBL" id="BARS01044819">
    <property type="protein sequence ID" value="GAG40072.1"/>
    <property type="molecule type" value="Genomic_DNA"/>
</dbReference>
<evidence type="ECO:0000313" key="1">
    <source>
        <dbReference type="EMBL" id="GAG40072.1"/>
    </source>
</evidence>
<protein>
    <recommendedName>
        <fullName evidence="2">Xylose isomerase-like TIM barrel domain-containing protein</fullName>
    </recommendedName>
</protein>
<feature type="non-terminal residue" evidence="1">
    <location>
        <position position="138"/>
    </location>
</feature>
<name>X0XY10_9ZZZZ</name>
<dbReference type="AlphaFoldDB" id="X0XY10"/>
<dbReference type="SUPFAM" id="SSF51658">
    <property type="entry name" value="Xylose isomerase-like"/>
    <property type="match status" value="1"/>
</dbReference>